<reference evidence="2 3" key="1">
    <citation type="submission" date="2019-03" db="EMBL/GenBank/DDBJ databases">
        <title>Genomic Encyclopedia of Type Strains, Phase IV (KMG-IV): sequencing the most valuable type-strain genomes for metagenomic binning, comparative biology and taxonomic classification.</title>
        <authorList>
            <person name="Goeker M."/>
        </authorList>
    </citation>
    <scope>NUCLEOTIDE SEQUENCE [LARGE SCALE GENOMIC DNA]</scope>
    <source>
        <strain evidence="2 3">DSM 24629</strain>
    </source>
</reference>
<dbReference type="Proteomes" id="UP000294902">
    <property type="component" value="Unassembled WGS sequence"/>
</dbReference>
<dbReference type="EMBL" id="SMAL01000001">
    <property type="protein sequence ID" value="TCT17215.1"/>
    <property type="molecule type" value="Genomic_DNA"/>
</dbReference>
<keyword evidence="3" id="KW-1185">Reference proteome</keyword>
<keyword evidence="1" id="KW-0812">Transmembrane</keyword>
<dbReference type="RefSeq" id="WP_132249917.1">
    <property type="nucleotide sequence ID" value="NZ_SMAL01000001.1"/>
</dbReference>
<sequence length="80" mass="8783">MLGKVINNLGKVLLGLGGLLFIVSSIAAFMEGYLNARNKVLFGTAEFGIDYYSYSFVLLIIGLLLVVSNRIITKIKENKL</sequence>
<evidence type="ECO:0000313" key="2">
    <source>
        <dbReference type="EMBL" id="TCT17215.1"/>
    </source>
</evidence>
<evidence type="ECO:0000313" key="3">
    <source>
        <dbReference type="Proteomes" id="UP000294902"/>
    </source>
</evidence>
<keyword evidence="1" id="KW-0472">Membrane</keyword>
<feature type="transmembrane region" description="Helical" evidence="1">
    <location>
        <begin position="51"/>
        <end position="72"/>
    </location>
</feature>
<accession>A0A4R3MPJ6</accession>
<comment type="caution">
    <text evidence="2">The sequence shown here is derived from an EMBL/GenBank/DDBJ whole genome shotgun (WGS) entry which is preliminary data.</text>
</comment>
<organism evidence="2 3">
    <name type="scientific">Natranaerovirga pectinivora</name>
    <dbReference type="NCBI Taxonomy" id="682400"/>
    <lineage>
        <taxon>Bacteria</taxon>
        <taxon>Bacillati</taxon>
        <taxon>Bacillota</taxon>
        <taxon>Clostridia</taxon>
        <taxon>Lachnospirales</taxon>
        <taxon>Natranaerovirgaceae</taxon>
        <taxon>Natranaerovirga</taxon>
    </lineage>
</organism>
<gene>
    <name evidence="2" type="ORF">EDC18_101513</name>
</gene>
<proteinExistence type="predicted"/>
<feature type="transmembrane region" description="Helical" evidence="1">
    <location>
        <begin position="12"/>
        <end position="31"/>
    </location>
</feature>
<protein>
    <submittedName>
        <fullName evidence="2">Uncharacterized protein</fullName>
    </submittedName>
</protein>
<dbReference type="AlphaFoldDB" id="A0A4R3MPJ6"/>
<keyword evidence="1" id="KW-1133">Transmembrane helix</keyword>
<name>A0A4R3MPJ6_9FIRM</name>
<evidence type="ECO:0000256" key="1">
    <source>
        <dbReference type="SAM" id="Phobius"/>
    </source>
</evidence>